<dbReference type="OrthoDB" id="9808930at2"/>
<dbReference type="AlphaFoldDB" id="A0A327QT31"/>
<evidence type="ECO:0000256" key="2">
    <source>
        <dbReference type="ARBA" id="ARBA00022692"/>
    </source>
</evidence>
<dbReference type="Proteomes" id="UP000249547">
    <property type="component" value="Unassembled WGS sequence"/>
</dbReference>
<evidence type="ECO:0000313" key="6">
    <source>
        <dbReference type="EMBL" id="RAJ06852.1"/>
    </source>
</evidence>
<reference evidence="6 7" key="1">
    <citation type="submission" date="2018-06" db="EMBL/GenBank/DDBJ databases">
        <title>Genomic Encyclopedia of Archaeal and Bacterial Type Strains, Phase II (KMG-II): from individual species to whole genera.</title>
        <authorList>
            <person name="Goeker M."/>
        </authorList>
    </citation>
    <scope>NUCLEOTIDE SEQUENCE [LARGE SCALE GENOMIC DNA]</scope>
    <source>
        <strain evidence="6 7">DSM 23857</strain>
    </source>
</reference>
<evidence type="ECO:0000256" key="4">
    <source>
        <dbReference type="ARBA" id="ARBA00023136"/>
    </source>
</evidence>
<dbReference type="Pfam" id="PF09685">
    <property type="entry name" value="MamF_MmsF"/>
    <property type="match status" value="1"/>
</dbReference>
<organism evidence="6 7">
    <name type="scientific">Chitinophaga skermanii</name>
    <dbReference type="NCBI Taxonomy" id="331697"/>
    <lineage>
        <taxon>Bacteria</taxon>
        <taxon>Pseudomonadati</taxon>
        <taxon>Bacteroidota</taxon>
        <taxon>Chitinophagia</taxon>
        <taxon>Chitinophagales</taxon>
        <taxon>Chitinophagaceae</taxon>
        <taxon>Chitinophaga</taxon>
    </lineage>
</organism>
<dbReference type="InterPro" id="IPR019109">
    <property type="entry name" value="MamF_MmsF"/>
</dbReference>
<evidence type="ECO:0000256" key="5">
    <source>
        <dbReference type="SAM" id="Phobius"/>
    </source>
</evidence>
<evidence type="ECO:0000256" key="3">
    <source>
        <dbReference type="ARBA" id="ARBA00022989"/>
    </source>
</evidence>
<comment type="caution">
    <text evidence="6">The sequence shown here is derived from an EMBL/GenBank/DDBJ whole genome shotgun (WGS) entry which is preliminary data.</text>
</comment>
<evidence type="ECO:0000256" key="1">
    <source>
        <dbReference type="ARBA" id="ARBA00004141"/>
    </source>
</evidence>
<keyword evidence="2 5" id="KW-0812">Transmembrane</keyword>
<dbReference type="EMBL" id="QLLL01000003">
    <property type="protein sequence ID" value="RAJ06852.1"/>
    <property type="molecule type" value="Genomic_DNA"/>
</dbReference>
<evidence type="ECO:0000313" key="7">
    <source>
        <dbReference type="Proteomes" id="UP000249547"/>
    </source>
</evidence>
<feature type="transmembrane region" description="Helical" evidence="5">
    <location>
        <begin position="60"/>
        <end position="82"/>
    </location>
</feature>
<proteinExistence type="predicted"/>
<protein>
    <submittedName>
        <fullName evidence="6">Uncharacterized protein DUF4870</fullName>
    </submittedName>
</protein>
<comment type="subcellular location">
    <subcellularLocation>
        <location evidence="1">Membrane</location>
        <topology evidence="1">Multi-pass membrane protein</topology>
    </subcellularLocation>
</comment>
<accession>A0A327QT31</accession>
<keyword evidence="3 5" id="KW-1133">Transmembrane helix</keyword>
<keyword evidence="7" id="KW-1185">Reference proteome</keyword>
<sequence>MQTSHISLQRQLAVVIALGFLLYAWTPLVILILIFVLLFRGKRKHTPTDVMFRKMVNFQATLALLIIIIELYPQLVWTKSFLQYPVWDMDYIQHTFPRGHVFWRKFVLIFNFVVSAFGVYKLLNGRPFNYPFSIPFLKH</sequence>
<gene>
    <name evidence="6" type="ORF">LX64_01980</name>
</gene>
<keyword evidence="4 5" id="KW-0472">Membrane</keyword>
<dbReference type="RefSeq" id="WP_158538589.1">
    <property type="nucleotide sequence ID" value="NZ_QLLL01000003.1"/>
</dbReference>
<feature type="transmembrane region" description="Helical" evidence="5">
    <location>
        <begin position="102"/>
        <end position="123"/>
    </location>
</feature>
<feature type="transmembrane region" description="Helical" evidence="5">
    <location>
        <begin position="12"/>
        <end position="39"/>
    </location>
</feature>
<name>A0A327QT31_9BACT</name>